<accession>J9D9P5</accession>
<reference evidence="1 2" key="1">
    <citation type="submission" date="2011-08" db="EMBL/GenBank/DDBJ databases">
        <authorList>
            <person name="Liu Z.J."/>
            <person name="Shi F.L."/>
            <person name="Lu J.Q."/>
            <person name="Li M."/>
            <person name="Wang Z.L."/>
        </authorList>
    </citation>
    <scope>NUCLEOTIDE SEQUENCE [LARGE SCALE GENOMIC DNA]</scope>
    <source>
        <strain evidence="1 2">USNM 41457</strain>
    </source>
</reference>
<protein>
    <submittedName>
        <fullName evidence="1">Uncharacterized protein</fullName>
    </submittedName>
</protein>
<dbReference type="EMBL" id="AFBI03000002">
    <property type="protein sequence ID" value="EJW04229.1"/>
    <property type="molecule type" value="Genomic_DNA"/>
</dbReference>
<dbReference type="InParanoid" id="J9D9P5"/>
<evidence type="ECO:0000313" key="1">
    <source>
        <dbReference type="EMBL" id="EJW04229.1"/>
    </source>
</evidence>
<sequence>MREDYKFYPVTMNATQKNIKHINMVLTQHNDSNTLNYSSKIDAKNNSCMMNSKLNNCMKSKNQPKPVLIYTPIKILDSSLPSNGAKRLVMPLNGPSTVFVNKGHSVYHIDTVNGDARNHRVYITTTPLSVNPFYLYINNIKSYFGSNTKHFKCIESDFLTKYCIFYSDICII</sequence>
<evidence type="ECO:0000313" key="2">
    <source>
        <dbReference type="Proteomes" id="UP000003163"/>
    </source>
</evidence>
<keyword evidence="2" id="KW-1185">Reference proteome</keyword>
<dbReference type="HOGENOM" id="CLU_1555228_0_0_1"/>
<reference evidence="2" key="2">
    <citation type="submission" date="2015-07" db="EMBL/GenBank/DDBJ databases">
        <title>Contrasting host-pathogen interactions and genome evolution in two generalist and specialist microsporidian pathogens of mosquitoes.</title>
        <authorList>
            <consortium name="The Broad Institute Genomics Platform"/>
            <consortium name="The Broad Institute Genome Sequencing Center for Infectious Disease"/>
            <person name="Cuomo C.A."/>
            <person name="Sanscrainte N.D."/>
            <person name="Goldberg J.M."/>
            <person name="Heiman D."/>
            <person name="Young S."/>
            <person name="Zeng Q."/>
            <person name="Becnel J.J."/>
            <person name="Birren B.W."/>
        </authorList>
    </citation>
    <scope>NUCLEOTIDE SEQUENCE [LARGE SCALE GENOMIC DNA]</scope>
    <source>
        <strain evidence="2">USNM 41457</strain>
    </source>
</reference>
<dbReference type="VEuPathDB" id="MicrosporidiaDB:EDEG_00145"/>
<dbReference type="Proteomes" id="UP000003163">
    <property type="component" value="Unassembled WGS sequence"/>
</dbReference>
<proteinExistence type="predicted"/>
<gene>
    <name evidence="1" type="ORF">EDEG_00145</name>
</gene>
<dbReference type="AlphaFoldDB" id="J9D9P5"/>
<name>J9D9P5_EDHAE</name>
<organism evidence="1 2">
    <name type="scientific">Edhazardia aedis (strain USNM 41457)</name>
    <name type="common">Microsporidian parasite</name>
    <dbReference type="NCBI Taxonomy" id="1003232"/>
    <lineage>
        <taxon>Eukaryota</taxon>
        <taxon>Fungi</taxon>
        <taxon>Fungi incertae sedis</taxon>
        <taxon>Microsporidia</taxon>
        <taxon>Edhazardia</taxon>
    </lineage>
</organism>
<comment type="caution">
    <text evidence="1">The sequence shown here is derived from an EMBL/GenBank/DDBJ whole genome shotgun (WGS) entry which is preliminary data.</text>
</comment>